<evidence type="ECO:0000313" key="2">
    <source>
        <dbReference type="EMBL" id="MVQ33618.1"/>
    </source>
</evidence>
<evidence type="ECO:0000256" key="1">
    <source>
        <dbReference type="SAM" id="Phobius"/>
    </source>
</evidence>
<keyword evidence="1" id="KW-0472">Membrane</keyword>
<proteinExistence type="predicted"/>
<dbReference type="Proteomes" id="UP000467637">
    <property type="component" value="Unassembled WGS sequence"/>
</dbReference>
<keyword evidence="1" id="KW-1133">Transmembrane helix</keyword>
<keyword evidence="3" id="KW-1185">Reference proteome</keyword>
<reference evidence="2 3" key="1">
    <citation type="submission" date="2019-12" db="EMBL/GenBank/DDBJ databases">
        <authorList>
            <person name="Huq M.A."/>
        </authorList>
    </citation>
    <scope>NUCLEOTIDE SEQUENCE [LARGE SCALE GENOMIC DNA]</scope>
    <source>
        <strain evidence="2 3">MAH-34</strain>
    </source>
</reference>
<evidence type="ECO:0000313" key="3">
    <source>
        <dbReference type="Proteomes" id="UP000467637"/>
    </source>
</evidence>
<keyword evidence="1" id="KW-0812">Transmembrane</keyword>
<comment type="caution">
    <text evidence="2">The sequence shown here is derived from an EMBL/GenBank/DDBJ whole genome shotgun (WGS) entry which is preliminary data.</text>
</comment>
<feature type="transmembrane region" description="Helical" evidence="1">
    <location>
        <begin position="12"/>
        <end position="35"/>
    </location>
</feature>
<dbReference type="RefSeq" id="WP_157317760.1">
    <property type="nucleotide sequence ID" value="NZ_WSEM01000004.1"/>
</dbReference>
<sequence>MDPLKRFGKQAIFVYLLAWFIGSLWMMAVLGSGSVQGKLLGIDVSLYHEYACFGFAGALGGALYGLRMFHEHYHDLTPQWMYWYFMRPILCFGSAIITIILFESGIMLLQVGDSMSARISIAFLTGYGYGKFMEKIKALTTTFFNGNGTTGGNGNGNGNGSGSEPPKS</sequence>
<protein>
    <submittedName>
        <fullName evidence="2">Uncharacterized protein</fullName>
    </submittedName>
</protein>
<name>A0ABW9U0T3_9BACL</name>
<accession>A0ABW9U0T3</accession>
<dbReference type="EMBL" id="WSEM01000004">
    <property type="protein sequence ID" value="MVQ33618.1"/>
    <property type="molecule type" value="Genomic_DNA"/>
</dbReference>
<gene>
    <name evidence="2" type="ORF">GON05_03040</name>
</gene>
<feature type="transmembrane region" description="Helical" evidence="1">
    <location>
        <begin position="47"/>
        <end position="69"/>
    </location>
</feature>
<feature type="transmembrane region" description="Helical" evidence="1">
    <location>
        <begin position="81"/>
        <end position="102"/>
    </location>
</feature>
<organism evidence="2 3">
    <name type="scientific">Paenibacillus anseongense</name>
    <dbReference type="NCBI Taxonomy" id="2682845"/>
    <lineage>
        <taxon>Bacteria</taxon>
        <taxon>Bacillati</taxon>
        <taxon>Bacillota</taxon>
        <taxon>Bacilli</taxon>
        <taxon>Bacillales</taxon>
        <taxon>Paenibacillaceae</taxon>
        <taxon>Paenibacillus</taxon>
    </lineage>
</organism>